<dbReference type="InterPro" id="IPR030392">
    <property type="entry name" value="S74_ICA"/>
</dbReference>
<dbReference type="RefSeq" id="WP_148984488.1">
    <property type="nucleotide sequence ID" value="NZ_JBNILK010000001.1"/>
</dbReference>
<sequence>MTNINSLGVSCDERDVSDVRKTQLGLEFLKSLNPVDFRSDSRSLYTDVTDNGLRVLPKDGSRKGDNFHHGFIPQDLQKLISPHPFGGLVSGYNNGFDTLSVNYNEFISPIVRSIQELAEENAALKREIELLKNK</sequence>
<accession>A0A5D4RYI4</accession>
<evidence type="ECO:0000313" key="2">
    <source>
        <dbReference type="EMBL" id="TYS56455.1"/>
    </source>
</evidence>
<feature type="domain" description="Peptidase S74" evidence="1">
    <location>
        <begin position="1"/>
        <end position="128"/>
    </location>
</feature>
<dbReference type="EMBL" id="VTEQ01000001">
    <property type="protein sequence ID" value="TYS56455.1"/>
    <property type="molecule type" value="Genomic_DNA"/>
</dbReference>
<dbReference type="PROSITE" id="PS51688">
    <property type="entry name" value="ICA"/>
    <property type="match status" value="1"/>
</dbReference>
<evidence type="ECO:0000313" key="3">
    <source>
        <dbReference type="Proteomes" id="UP000322997"/>
    </source>
</evidence>
<dbReference type="AlphaFoldDB" id="A0A5D4RYI4"/>
<reference evidence="2 3" key="1">
    <citation type="submission" date="2019-08" db="EMBL/GenBank/DDBJ databases">
        <title>Bacillus genomes from the desert of Cuatro Cienegas, Coahuila.</title>
        <authorList>
            <person name="Olmedo-Alvarez G."/>
        </authorList>
    </citation>
    <scope>NUCLEOTIDE SEQUENCE [LARGE SCALE GENOMIC DNA]</scope>
    <source>
        <strain evidence="2 3">CH108_3D</strain>
    </source>
</reference>
<proteinExistence type="predicted"/>
<comment type="caution">
    <text evidence="2">The sequence shown here is derived from an EMBL/GenBank/DDBJ whole genome shotgun (WGS) entry which is preliminary data.</text>
</comment>
<name>A0A5D4RYI4_9BACI</name>
<evidence type="ECO:0000259" key="1">
    <source>
        <dbReference type="PROSITE" id="PS51688"/>
    </source>
</evidence>
<dbReference type="Proteomes" id="UP000322997">
    <property type="component" value="Unassembled WGS sequence"/>
</dbReference>
<organism evidence="2 3">
    <name type="scientific">Rossellomorea marisflavi</name>
    <dbReference type="NCBI Taxonomy" id="189381"/>
    <lineage>
        <taxon>Bacteria</taxon>
        <taxon>Bacillati</taxon>
        <taxon>Bacillota</taxon>
        <taxon>Bacilli</taxon>
        <taxon>Bacillales</taxon>
        <taxon>Bacillaceae</taxon>
        <taxon>Rossellomorea</taxon>
    </lineage>
</organism>
<protein>
    <submittedName>
        <fullName evidence="2">Tail fiber domain-containing protein</fullName>
    </submittedName>
</protein>
<gene>
    <name evidence="2" type="ORF">FZC83_02450</name>
</gene>